<dbReference type="Gene3D" id="2.30.30.40">
    <property type="entry name" value="SH3 Domains"/>
    <property type="match status" value="1"/>
</dbReference>
<name>A0A2L2X7Y2_9FIRM</name>
<protein>
    <submittedName>
        <fullName evidence="2">CheW protein</fullName>
    </submittedName>
</protein>
<dbReference type="GO" id="GO:0007165">
    <property type="term" value="P:signal transduction"/>
    <property type="evidence" value="ECO:0007669"/>
    <property type="project" value="InterPro"/>
</dbReference>
<dbReference type="Proteomes" id="UP000239549">
    <property type="component" value="Unassembled WGS sequence"/>
</dbReference>
<dbReference type="Pfam" id="PF01584">
    <property type="entry name" value="CheW"/>
    <property type="match status" value="1"/>
</dbReference>
<keyword evidence="3" id="KW-1185">Reference proteome</keyword>
<dbReference type="InterPro" id="IPR036061">
    <property type="entry name" value="CheW-like_dom_sf"/>
</dbReference>
<dbReference type="PANTHER" id="PTHR22617">
    <property type="entry name" value="CHEMOTAXIS SENSOR HISTIDINE KINASE-RELATED"/>
    <property type="match status" value="1"/>
</dbReference>
<dbReference type="PANTHER" id="PTHR22617:SF23">
    <property type="entry name" value="CHEMOTAXIS PROTEIN CHEW"/>
    <property type="match status" value="1"/>
</dbReference>
<dbReference type="GO" id="GO:0006935">
    <property type="term" value="P:chemotaxis"/>
    <property type="evidence" value="ECO:0007669"/>
    <property type="project" value="InterPro"/>
</dbReference>
<dbReference type="RefSeq" id="WP_104370823.1">
    <property type="nucleotide sequence ID" value="NZ_BFAV01000019.1"/>
</dbReference>
<sequence length="160" mass="18038">MADNRNEEQAVVFYLREQTYGIDIDSVLEIIRMESIVQVPGTPHFIEGIINLRGRIVPVMDLARWFGLEASEITSSSRIIIVEAGESTVGMIVDSVSEVLRFPVSCIEPPPPMIGNMEFIRGVALFDQRMIILLELARVLREEEKTALDQLDMNALKSYV</sequence>
<dbReference type="EMBL" id="BFAV01000019">
    <property type="protein sequence ID" value="GBF32275.1"/>
    <property type="molecule type" value="Genomic_DNA"/>
</dbReference>
<dbReference type="AlphaFoldDB" id="A0A2L2X7Y2"/>
<organism evidence="2 3">
    <name type="scientific">Desulfocucumis palustris</name>
    <dbReference type="NCBI Taxonomy" id="1898651"/>
    <lineage>
        <taxon>Bacteria</taxon>
        <taxon>Bacillati</taxon>
        <taxon>Bacillota</taxon>
        <taxon>Clostridia</taxon>
        <taxon>Eubacteriales</taxon>
        <taxon>Desulfocucumaceae</taxon>
        <taxon>Desulfocucumis</taxon>
    </lineage>
</organism>
<dbReference type="Gene3D" id="2.40.50.180">
    <property type="entry name" value="CheA-289, Domain 4"/>
    <property type="match status" value="1"/>
</dbReference>
<evidence type="ECO:0000313" key="3">
    <source>
        <dbReference type="Proteomes" id="UP000239549"/>
    </source>
</evidence>
<dbReference type="CDD" id="cd00732">
    <property type="entry name" value="CheW"/>
    <property type="match status" value="1"/>
</dbReference>
<dbReference type="InterPro" id="IPR039315">
    <property type="entry name" value="CheW"/>
</dbReference>
<evidence type="ECO:0000259" key="1">
    <source>
        <dbReference type="PROSITE" id="PS50851"/>
    </source>
</evidence>
<dbReference type="GO" id="GO:0005829">
    <property type="term" value="C:cytosol"/>
    <property type="evidence" value="ECO:0007669"/>
    <property type="project" value="TreeGrafter"/>
</dbReference>
<gene>
    <name evidence="2" type="ORF">DCCM_0469</name>
</gene>
<reference evidence="3" key="1">
    <citation type="submission" date="2018-02" db="EMBL/GenBank/DDBJ databases">
        <title>Genome sequence of Desulfocucumis palustris strain NAW-5.</title>
        <authorList>
            <person name="Watanabe M."/>
            <person name="Kojima H."/>
            <person name="Fukui M."/>
        </authorList>
    </citation>
    <scope>NUCLEOTIDE SEQUENCE [LARGE SCALE GENOMIC DNA]</scope>
    <source>
        <strain evidence="3">NAW-5</strain>
    </source>
</reference>
<proteinExistence type="predicted"/>
<feature type="domain" description="CheW-like" evidence="1">
    <location>
        <begin position="7"/>
        <end position="145"/>
    </location>
</feature>
<dbReference type="InterPro" id="IPR002545">
    <property type="entry name" value="CheW-lke_dom"/>
</dbReference>
<dbReference type="OrthoDB" id="9794382at2"/>
<dbReference type="PROSITE" id="PS50851">
    <property type="entry name" value="CHEW"/>
    <property type="match status" value="1"/>
</dbReference>
<dbReference type="SUPFAM" id="SSF50341">
    <property type="entry name" value="CheW-like"/>
    <property type="match status" value="1"/>
</dbReference>
<accession>A0A2L2X7Y2</accession>
<evidence type="ECO:0000313" key="2">
    <source>
        <dbReference type="EMBL" id="GBF32275.1"/>
    </source>
</evidence>
<dbReference type="SMART" id="SM00260">
    <property type="entry name" value="CheW"/>
    <property type="match status" value="1"/>
</dbReference>
<comment type="caution">
    <text evidence="2">The sequence shown here is derived from an EMBL/GenBank/DDBJ whole genome shotgun (WGS) entry which is preliminary data.</text>
</comment>